<dbReference type="Pfam" id="PF05401">
    <property type="entry name" value="NodS"/>
    <property type="match status" value="1"/>
</dbReference>
<evidence type="ECO:0000313" key="5">
    <source>
        <dbReference type="Proteomes" id="UP000318093"/>
    </source>
</evidence>
<evidence type="ECO:0000256" key="2">
    <source>
        <dbReference type="ARBA" id="ARBA00022679"/>
    </source>
</evidence>
<dbReference type="SUPFAM" id="SSF53335">
    <property type="entry name" value="S-adenosyl-L-methionine-dependent methyltransferases"/>
    <property type="match status" value="1"/>
</dbReference>
<proteinExistence type="predicted"/>
<keyword evidence="1 4" id="KW-0489">Methyltransferase</keyword>
<keyword evidence="2 4" id="KW-0808">Transferase</keyword>
<dbReference type="GO" id="GO:0009312">
    <property type="term" value="P:oligosaccharide biosynthetic process"/>
    <property type="evidence" value="ECO:0007669"/>
    <property type="project" value="InterPro"/>
</dbReference>
<dbReference type="Proteomes" id="UP000318093">
    <property type="component" value="Unassembled WGS sequence"/>
</dbReference>
<evidence type="ECO:0000256" key="3">
    <source>
        <dbReference type="ARBA" id="ARBA00022691"/>
    </source>
</evidence>
<dbReference type="CDD" id="cd02440">
    <property type="entry name" value="AdoMet_MTases"/>
    <property type="match status" value="1"/>
</dbReference>
<dbReference type="InterPro" id="IPR008715">
    <property type="entry name" value="SAM-MeTfrase_NodS-like"/>
</dbReference>
<sequence>MNRIQAAVAGGIGRPGVAAALRRWVADDTRVKRLLTARRWMSRAYFEARYLVPDPWRLATSSYERRRFQASMDMLAGRRYGCALEVGCGEGIFTVLLRDRCDHVVALDFSSLAVRRARRRLAGTPGVEVRSLDVRVADPGGAFDLIFCAELFYYMSRREFDDVAARMVRWVAPGGDLCLVHGTSVHDAGPRADGAGAIGEMSARAIHDRFCRAPDLSVIHDRRLPRYRLTLLRRLEAPRG</sequence>
<evidence type="ECO:0000256" key="1">
    <source>
        <dbReference type="ARBA" id="ARBA00022603"/>
    </source>
</evidence>
<dbReference type="GO" id="GO:0032259">
    <property type="term" value="P:methylation"/>
    <property type="evidence" value="ECO:0007669"/>
    <property type="project" value="UniProtKB-KW"/>
</dbReference>
<dbReference type="AlphaFoldDB" id="A0A537JB82"/>
<dbReference type="PANTHER" id="PTHR43464:SF19">
    <property type="entry name" value="UBIQUINONE BIOSYNTHESIS O-METHYLTRANSFERASE, MITOCHONDRIAL"/>
    <property type="match status" value="1"/>
</dbReference>
<dbReference type="GO" id="GO:0008757">
    <property type="term" value="F:S-adenosylmethionine-dependent methyltransferase activity"/>
    <property type="evidence" value="ECO:0007669"/>
    <property type="project" value="InterPro"/>
</dbReference>
<accession>A0A537JB82</accession>
<name>A0A537JB82_9BACT</name>
<organism evidence="4 5">
    <name type="scientific">Candidatus Segetimicrobium genomatis</name>
    <dbReference type="NCBI Taxonomy" id="2569760"/>
    <lineage>
        <taxon>Bacteria</taxon>
        <taxon>Bacillati</taxon>
        <taxon>Candidatus Sysuimicrobiota</taxon>
        <taxon>Candidatus Sysuimicrobiia</taxon>
        <taxon>Candidatus Sysuimicrobiales</taxon>
        <taxon>Candidatus Segetimicrobiaceae</taxon>
        <taxon>Candidatus Segetimicrobium</taxon>
    </lineage>
</organism>
<dbReference type="EMBL" id="VBAN01000237">
    <property type="protein sequence ID" value="TMI80781.1"/>
    <property type="molecule type" value="Genomic_DNA"/>
</dbReference>
<dbReference type="Gene3D" id="3.40.50.150">
    <property type="entry name" value="Vaccinia Virus protein VP39"/>
    <property type="match status" value="1"/>
</dbReference>
<keyword evidence="3" id="KW-0949">S-adenosyl-L-methionine</keyword>
<gene>
    <name evidence="4" type="ORF">E6H03_07730</name>
</gene>
<evidence type="ECO:0000313" key="4">
    <source>
        <dbReference type="EMBL" id="TMI80781.1"/>
    </source>
</evidence>
<dbReference type="InterPro" id="IPR029063">
    <property type="entry name" value="SAM-dependent_MTases_sf"/>
</dbReference>
<reference evidence="4 5" key="1">
    <citation type="journal article" date="2019" name="Nat. Microbiol.">
        <title>Mediterranean grassland soil C-N compound turnover is dependent on rainfall and depth, and is mediated by genomically divergent microorganisms.</title>
        <authorList>
            <person name="Diamond S."/>
            <person name="Andeer P.F."/>
            <person name="Li Z."/>
            <person name="Crits-Christoph A."/>
            <person name="Burstein D."/>
            <person name="Anantharaman K."/>
            <person name="Lane K.R."/>
            <person name="Thomas B.C."/>
            <person name="Pan C."/>
            <person name="Northen T.R."/>
            <person name="Banfield J.F."/>
        </authorList>
    </citation>
    <scope>NUCLEOTIDE SEQUENCE [LARGE SCALE GENOMIC DNA]</scope>
    <source>
        <strain evidence="4">NP_6</strain>
    </source>
</reference>
<protein>
    <submittedName>
        <fullName evidence="4">Methyltransferase domain-containing protein</fullName>
    </submittedName>
</protein>
<dbReference type="PANTHER" id="PTHR43464">
    <property type="entry name" value="METHYLTRANSFERASE"/>
    <property type="match status" value="1"/>
</dbReference>
<comment type="caution">
    <text evidence="4">The sequence shown here is derived from an EMBL/GenBank/DDBJ whole genome shotgun (WGS) entry which is preliminary data.</text>
</comment>